<dbReference type="Gene3D" id="3.30.420.10">
    <property type="entry name" value="Ribonuclease H-like superfamily/Ribonuclease H"/>
    <property type="match status" value="1"/>
</dbReference>
<evidence type="ECO:0000256" key="3">
    <source>
        <dbReference type="ARBA" id="ARBA00022801"/>
    </source>
</evidence>
<sequence>FNSELLKELLTLHKIDIHFTSTQNPNSNSPIERFHSTLIEHLKLLSNSTEFKTEDVLTKMKYAMLAYNNSIHSITKMTPFEIIHGHIENNSPIEIDLEQRMLNEYSSAHKNKIKRLYDLIFNKTNQEKEKNIQKQNEKREEIIEIPEKVFVKTKQIQDKTKPKYTQEKVVRKLDDKGTLEIKPRHHNTKSKIHISNVKRPRKVKTEDLSKYESAIDEEKDPLEKIIQKFKLDILRLDIITLKGNNWVNDAIINFYMELLNEESKNHSENIKVHAFSSFLYTSLKGGGYERAKTHSR</sequence>
<dbReference type="PROSITE" id="PS50600">
    <property type="entry name" value="ULP_PROTEASE"/>
    <property type="match status" value="1"/>
</dbReference>
<comment type="similarity">
    <text evidence="1">Belongs to the peptidase C48 family.</text>
</comment>
<dbReference type="GO" id="GO:0006508">
    <property type="term" value="P:proteolysis"/>
    <property type="evidence" value="ECO:0007669"/>
    <property type="project" value="UniProtKB-KW"/>
</dbReference>
<dbReference type="GO" id="GO:0008234">
    <property type="term" value="F:cysteine-type peptidase activity"/>
    <property type="evidence" value="ECO:0007669"/>
    <property type="project" value="InterPro"/>
</dbReference>
<dbReference type="Pfam" id="PF02902">
    <property type="entry name" value="Peptidase_C48"/>
    <property type="match status" value="1"/>
</dbReference>
<organism evidence="6">
    <name type="scientific">Lygus hesperus</name>
    <name type="common">Western plant bug</name>
    <dbReference type="NCBI Taxonomy" id="30085"/>
    <lineage>
        <taxon>Eukaryota</taxon>
        <taxon>Metazoa</taxon>
        <taxon>Ecdysozoa</taxon>
        <taxon>Arthropoda</taxon>
        <taxon>Hexapoda</taxon>
        <taxon>Insecta</taxon>
        <taxon>Pterygota</taxon>
        <taxon>Neoptera</taxon>
        <taxon>Paraneoptera</taxon>
        <taxon>Hemiptera</taxon>
        <taxon>Heteroptera</taxon>
        <taxon>Panheteroptera</taxon>
        <taxon>Cimicomorpha</taxon>
        <taxon>Miridae</taxon>
        <taxon>Mirini</taxon>
        <taxon>Lygus</taxon>
    </lineage>
</organism>
<dbReference type="EMBL" id="GBHO01044745">
    <property type="protein sequence ID" value="JAF98858.1"/>
    <property type="molecule type" value="Transcribed_RNA"/>
</dbReference>
<dbReference type="GO" id="GO:0003676">
    <property type="term" value="F:nucleic acid binding"/>
    <property type="evidence" value="ECO:0007669"/>
    <property type="project" value="InterPro"/>
</dbReference>
<dbReference type="InterPro" id="IPR012337">
    <property type="entry name" value="RNaseH-like_sf"/>
</dbReference>
<evidence type="ECO:0000259" key="4">
    <source>
        <dbReference type="PROSITE" id="PS50600"/>
    </source>
</evidence>
<accession>A0A0A9VT03</accession>
<dbReference type="InterPro" id="IPR001584">
    <property type="entry name" value="Integrase_cat-core"/>
</dbReference>
<evidence type="ECO:0000256" key="2">
    <source>
        <dbReference type="ARBA" id="ARBA00022670"/>
    </source>
</evidence>
<dbReference type="InterPro" id="IPR036397">
    <property type="entry name" value="RNaseH_sf"/>
</dbReference>
<dbReference type="AlphaFoldDB" id="A0A0A9VT03"/>
<feature type="non-terminal residue" evidence="6">
    <location>
        <position position="296"/>
    </location>
</feature>
<feature type="non-terminal residue" evidence="6">
    <location>
        <position position="1"/>
    </location>
</feature>
<dbReference type="InterPro" id="IPR003653">
    <property type="entry name" value="Peptidase_C48_C"/>
</dbReference>
<feature type="domain" description="Integrase catalytic" evidence="5">
    <location>
        <begin position="1"/>
        <end position="87"/>
    </location>
</feature>
<name>A0A0A9VT03_LYGHE</name>
<reference evidence="6" key="1">
    <citation type="journal article" date="2014" name="PLoS ONE">
        <title>Transcriptome-Based Identification of ABC Transporters in the Western Tarnished Plant Bug Lygus hesperus.</title>
        <authorList>
            <person name="Hull J.J."/>
            <person name="Chaney K."/>
            <person name="Geib S.M."/>
            <person name="Fabrick J.A."/>
            <person name="Brent C.S."/>
            <person name="Walsh D."/>
            <person name="Lavine L.C."/>
        </authorList>
    </citation>
    <scope>NUCLEOTIDE SEQUENCE</scope>
</reference>
<dbReference type="Gene3D" id="3.40.395.10">
    <property type="entry name" value="Adenoviral Proteinase, Chain A"/>
    <property type="match status" value="1"/>
</dbReference>
<protein>
    <submittedName>
        <fullName evidence="6">Sentrin-specific protease 2</fullName>
    </submittedName>
</protein>
<proteinExistence type="inferred from homology"/>
<dbReference type="SUPFAM" id="SSF53098">
    <property type="entry name" value="Ribonuclease H-like"/>
    <property type="match status" value="1"/>
</dbReference>
<evidence type="ECO:0000259" key="5">
    <source>
        <dbReference type="PROSITE" id="PS50994"/>
    </source>
</evidence>
<dbReference type="SUPFAM" id="SSF54001">
    <property type="entry name" value="Cysteine proteinases"/>
    <property type="match status" value="1"/>
</dbReference>
<dbReference type="InterPro" id="IPR050951">
    <property type="entry name" value="Retrovirus_Pol_polyprotein"/>
</dbReference>
<dbReference type="PANTHER" id="PTHR37984:SF15">
    <property type="entry name" value="INTEGRASE CATALYTIC DOMAIN-CONTAINING PROTEIN"/>
    <property type="match status" value="1"/>
</dbReference>
<dbReference type="GO" id="GO:0015074">
    <property type="term" value="P:DNA integration"/>
    <property type="evidence" value="ECO:0007669"/>
    <property type="project" value="InterPro"/>
</dbReference>
<evidence type="ECO:0000256" key="1">
    <source>
        <dbReference type="ARBA" id="ARBA00005234"/>
    </source>
</evidence>
<reference evidence="6" key="2">
    <citation type="submission" date="2014-07" db="EMBL/GenBank/DDBJ databases">
        <authorList>
            <person name="Hull J."/>
        </authorList>
    </citation>
    <scope>NUCLEOTIDE SEQUENCE</scope>
</reference>
<keyword evidence="3" id="KW-0378">Hydrolase</keyword>
<evidence type="ECO:0000313" key="6">
    <source>
        <dbReference type="EMBL" id="JAF98858.1"/>
    </source>
</evidence>
<dbReference type="PANTHER" id="PTHR37984">
    <property type="entry name" value="PROTEIN CBG26694"/>
    <property type="match status" value="1"/>
</dbReference>
<gene>
    <name evidence="6" type="primary">Senp2_0</name>
    <name evidence="6" type="ORF">CM83_102192</name>
</gene>
<dbReference type="InterPro" id="IPR038765">
    <property type="entry name" value="Papain-like_cys_pep_sf"/>
</dbReference>
<dbReference type="PROSITE" id="PS50994">
    <property type="entry name" value="INTEGRASE"/>
    <property type="match status" value="1"/>
</dbReference>
<keyword evidence="2 6" id="KW-0645">Protease</keyword>
<feature type="domain" description="Ubiquitin-like protease family profile" evidence="4">
    <location>
        <begin position="231"/>
        <end position="296"/>
    </location>
</feature>